<dbReference type="GO" id="GO:0034220">
    <property type="term" value="P:monoatomic ion transmembrane transport"/>
    <property type="evidence" value="ECO:0007669"/>
    <property type="project" value="UniProtKB-KW"/>
</dbReference>
<evidence type="ECO:0000256" key="1">
    <source>
        <dbReference type="ARBA" id="ARBA00023303"/>
    </source>
</evidence>
<feature type="transmembrane region" description="Helical" evidence="2">
    <location>
        <begin position="48"/>
        <end position="66"/>
    </location>
</feature>
<feature type="transmembrane region" description="Helical" evidence="2">
    <location>
        <begin position="191"/>
        <end position="212"/>
    </location>
</feature>
<dbReference type="GO" id="GO:0016020">
    <property type="term" value="C:membrane"/>
    <property type="evidence" value="ECO:0007669"/>
    <property type="project" value="UniProtKB-SubCell"/>
</dbReference>
<accession>A0A2P5BMU6</accession>
<dbReference type="Proteomes" id="UP000237105">
    <property type="component" value="Unassembled WGS sequence"/>
</dbReference>
<dbReference type="EMBL" id="JXTB01000250">
    <property type="protein sequence ID" value="PON50118.1"/>
    <property type="molecule type" value="Genomic_DNA"/>
</dbReference>
<dbReference type="SUPFAM" id="SSF81324">
    <property type="entry name" value="Voltage-gated potassium channels"/>
    <property type="match status" value="1"/>
</dbReference>
<dbReference type="OrthoDB" id="1163027at2759"/>
<feature type="transmembrane region" description="Helical" evidence="2">
    <location>
        <begin position="115"/>
        <end position="140"/>
    </location>
</feature>
<gene>
    <name evidence="3" type="ORF">PanWU01x14_225600</name>
</gene>
<dbReference type="PANTHER" id="PTHR45651:SF68">
    <property type="entry name" value="ION TRANSPORT DOMAIN-CONTAINING PROTEIN"/>
    <property type="match status" value="1"/>
</dbReference>
<dbReference type="PANTHER" id="PTHR45651">
    <property type="entry name" value="CYCLIC NUCLEOTIDE-GATED ION CHANNEL 15-RELATED-RELATED"/>
    <property type="match status" value="1"/>
</dbReference>
<keyword evidence="1" id="KW-0407">Ion channel</keyword>
<keyword evidence="2" id="KW-1133">Transmembrane helix</keyword>
<keyword evidence="2" id="KW-0472">Membrane</keyword>
<evidence type="ECO:0000256" key="2">
    <source>
        <dbReference type="SAM" id="Phobius"/>
    </source>
</evidence>
<name>A0A2P5BMU6_PARAD</name>
<keyword evidence="4" id="KW-1185">Reference proteome</keyword>
<evidence type="ECO:0000313" key="4">
    <source>
        <dbReference type="Proteomes" id="UP000237105"/>
    </source>
</evidence>
<feature type="transmembrane region" description="Helical" evidence="2">
    <location>
        <begin position="87"/>
        <end position="109"/>
    </location>
</feature>
<dbReference type="STRING" id="3476.A0A2P5BMU6"/>
<comment type="caution">
    <text evidence="3">The sequence shown here is derived from an EMBL/GenBank/DDBJ whole genome shotgun (WGS) entry which is preliminary data.</text>
</comment>
<evidence type="ECO:0000313" key="3">
    <source>
        <dbReference type="EMBL" id="PON50118.1"/>
    </source>
</evidence>
<keyword evidence="2" id="KW-0812">Transmembrane</keyword>
<organism evidence="3 4">
    <name type="scientific">Parasponia andersonii</name>
    <name type="common">Sponia andersonii</name>
    <dbReference type="NCBI Taxonomy" id="3476"/>
    <lineage>
        <taxon>Eukaryota</taxon>
        <taxon>Viridiplantae</taxon>
        <taxon>Streptophyta</taxon>
        <taxon>Embryophyta</taxon>
        <taxon>Tracheophyta</taxon>
        <taxon>Spermatophyta</taxon>
        <taxon>Magnoliopsida</taxon>
        <taxon>eudicotyledons</taxon>
        <taxon>Gunneridae</taxon>
        <taxon>Pentapetalae</taxon>
        <taxon>rosids</taxon>
        <taxon>fabids</taxon>
        <taxon>Rosales</taxon>
        <taxon>Cannabaceae</taxon>
        <taxon>Parasponia</taxon>
    </lineage>
</organism>
<sequence length="307" mass="36121">MPEWSIVLDNTYTQTLRPNKRLDRKKKWSTNLMEILKKKRFLPVWNKIFLLVCVIAITLDPLFFYIPMIDEDKKCIKMDKKLKLSAIILRSLMDTVYIIDIICNAAKVFRVAQRFSYWSLIFVDILAILPVPQVIIFVFHQGLEASGSSSKKWLNAILLSQYIPRIFRIYLSCMELTWTRDKVTRIVWVKGGLNFFLYILASHVFGSFWYFYSFLRETSCWQRACRDNMEELCDQSGSHICDKISESRNITHLNLYCPINPPNATMFDFGIFLGALQSGVLGSNDFPEKFFNCFWWGLRNLRFDSLQ</sequence>
<reference evidence="4" key="1">
    <citation type="submission" date="2016-06" db="EMBL/GenBank/DDBJ databases">
        <title>Parallel loss of symbiosis genes in relatives of nitrogen-fixing non-legume Parasponia.</title>
        <authorList>
            <person name="Van Velzen R."/>
            <person name="Holmer R."/>
            <person name="Bu F."/>
            <person name="Rutten L."/>
            <person name="Van Zeijl A."/>
            <person name="Liu W."/>
            <person name="Santuari L."/>
            <person name="Cao Q."/>
            <person name="Sharma T."/>
            <person name="Shen D."/>
            <person name="Roswanjaya Y."/>
            <person name="Wardhani T."/>
            <person name="Kalhor M.S."/>
            <person name="Jansen J."/>
            <person name="Van den Hoogen J."/>
            <person name="Gungor B."/>
            <person name="Hartog M."/>
            <person name="Hontelez J."/>
            <person name="Verver J."/>
            <person name="Yang W.-C."/>
            <person name="Schijlen E."/>
            <person name="Repin R."/>
            <person name="Schilthuizen M."/>
            <person name="Schranz E."/>
            <person name="Heidstra R."/>
            <person name="Miyata K."/>
            <person name="Fedorova E."/>
            <person name="Kohlen W."/>
            <person name="Bisseling T."/>
            <person name="Smit S."/>
            <person name="Geurts R."/>
        </authorList>
    </citation>
    <scope>NUCLEOTIDE SEQUENCE [LARGE SCALE GENOMIC DNA]</scope>
    <source>
        <strain evidence="4">cv. WU1-14</strain>
    </source>
</reference>
<keyword evidence="1" id="KW-0813">Transport</keyword>
<protein>
    <submittedName>
        <fullName evidence="3">Ion transport domain containing protein</fullName>
    </submittedName>
</protein>
<keyword evidence="1" id="KW-0406">Ion transport</keyword>
<proteinExistence type="predicted"/>
<dbReference type="AlphaFoldDB" id="A0A2P5BMU6"/>